<dbReference type="RefSeq" id="WP_083328738.1">
    <property type="nucleotide sequence ID" value="NZ_CP076114.1"/>
</dbReference>
<reference evidence="2" key="1">
    <citation type="submission" date="2021-05" db="EMBL/GenBank/DDBJ databases">
        <title>Complete genome sequence of Pseudomonas seleniipraecipitans strain D1-6.</title>
        <authorList>
            <person name="Lafi F."/>
            <person name="Eida A."/>
            <person name="Alam I."/>
            <person name="Hert H."/>
            <person name="Saad M."/>
        </authorList>
    </citation>
    <scope>NUCLEOTIDE SEQUENCE</scope>
    <source>
        <strain evidence="2">D1-6</strain>
    </source>
</reference>
<keyword evidence="3" id="KW-1185">Reference proteome</keyword>
<dbReference type="GO" id="GO:0050797">
    <property type="term" value="F:thymidylate synthase (FAD) activity"/>
    <property type="evidence" value="ECO:0007669"/>
    <property type="project" value="UniProtKB-EC"/>
</dbReference>
<dbReference type="GO" id="GO:0032259">
    <property type="term" value="P:methylation"/>
    <property type="evidence" value="ECO:0007669"/>
    <property type="project" value="UniProtKB-KW"/>
</dbReference>
<accession>A0ABY5JAU9</accession>
<proteinExistence type="predicted"/>
<dbReference type="CDD" id="cd20175">
    <property type="entry name" value="ThyX"/>
    <property type="match status" value="1"/>
</dbReference>
<dbReference type="NCBIfam" id="TIGR02170">
    <property type="entry name" value="thyX"/>
    <property type="match status" value="1"/>
</dbReference>
<dbReference type="SUPFAM" id="SSF69796">
    <property type="entry name" value="Thymidylate synthase-complementing protein Thy1"/>
    <property type="match status" value="1"/>
</dbReference>
<gene>
    <name evidence="2" type="primary">thyX</name>
    <name evidence="2" type="ORF">D16iCDA_05585</name>
</gene>
<keyword evidence="2" id="KW-0808">Transferase</keyword>
<dbReference type="Gene3D" id="3.30.70.3180">
    <property type="match status" value="2"/>
</dbReference>
<dbReference type="PANTHER" id="PTHR34934">
    <property type="entry name" value="FLAVIN-DEPENDENT THYMIDYLATE SYNTHASE"/>
    <property type="match status" value="1"/>
</dbReference>
<evidence type="ECO:0000256" key="1">
    <source>
        <dbReference type="NCBIfam" id="TIGR02170"/>
    </source>
</evidence>
<dbReference type="PROSITE" id="PS51331">
    <property type="entry name" value="THYX"/>
    <property type="match status" value="1"/>
</dbReference>
<name>A0ABY5JAU9_9GAMM</name>
<dbReference type="Pfam" id="PF02511">
    <property type="entry name" value="Thy1"/>
    <property type="match status" value="1"/>
</dbReference>
<dbReference type="PANTHER" id="PTHR34934:SF1">
    <property type="entry name" value="FLAVIN-DEPENDENT THYMIDYLATE SYNTHASE"/>
    <property type="match status" value="1"/>
</dbReference>
<dbReference type="InterPro" id="IPR003669">
    <property type="entry name" value="Thymidylate_synthase_ThyX"/>
</dbReference>
<keyword evidence="2" id="KW-0489">Methyltransferase</keyword>
<protein>
    <recommendedName>
        <fullName evidence="1">FAD-dependent thymidylate synthase</fullName>
        <ecNumber evidence="1">2.1.1.148</ecNumber>
    </recommendedName>
</protein>
<dbReference type="Gene3D" id="6.10.140.450">
    <property type="match status" value="1"/>
</dbReference>
<organism evidence="2 3">
    <name type="scientific">Phytopseudomonas seleniipraecipitans</name>
    <dbReference type="NCBI Taxonomy" id="640205"/>
    <lineage>
        <taxon>Bacteria</taxon>
        <taxon>Pseudomonadati</taxon>
        <taxon>Pseudomonadota</taxon>
        <taxon>Gammaproteobacteria</taxon>
        <taxon>Pseudomonadales</taxon>
        <taxon>Pseudomonadaceae</taxon>
        <taxon>Phytopseudomonas</taxon>
    </lineage>
</organism>
<dbReference type="EC" id="2.1.1.148" evidence="1"/>
<dbReference type="InterPro" id="IPR036098">
    <property type="entry name" value="Thymidylate_synthase_ThyX_sf"/>
</dbReference>
<sequence length="248" mass="27848">MKIYLLASTAMTDGMAEFLKDQSLSWEHESTCSDSELLAEAAGRVCYMSFGELQHRKSNKSYLSNIIRNGHESVLEHANFTLLIDGISRALSHQLVRHRVGFAYSQLSQQYHDESGCEFVEPEWLSDEDDLKKQWQAWAENTRSLYKAMLDAPSKLASSDLAAREILRGARSAARSVLPNATKTTLVVTANARAWRNLLAVRGNIGGDLEMRSYCVDIYKILVKESANFFEDFSLVSDELGPMVVKSK</sequence>
<dbReference type="EMBL" id="CP076114">
    <property type="protein sequence ID" value="UUD65145.1"/>
    <property type="molecule type" value="Genomic_DNA"/>
</dbReference>
<evidence type="ECO:0000313" key="2">
    <source>
        <dbReference type="EMBL" id="UUD65145.1"/>
    </source>
</evidence>
<evidence type="ECO:0000313" key="3">
    <source>
        <dbReference type="Proteomes" id="UP000887421"/>
    </source>
</evidence>
<dbReference type="Proteomes" id="UP000887421">
    <property type="component" value="Chromosome"/>
</dbReference>